<organism evidence="1 2">
    <name type="scientific">Colletotrichum abscissum</name>
    <dbReference type="NCBI Taxonomy" id="1671311"/>
    <lineage>
        <taxon>Eukaryota</taxon>
        <taxon>Fungi</taxon>
        <taxon>Dikarya</taxon>
        <taxon>Ascomycota</taxon>
        <taxon>Pezizomycotina</taxon>
        <taxon>Sordariomycetes</taxon>
        <taxon>Hypocreomycetidae</taxon>
        <taxon>Glomerellales</taxon>
        <taxon>Glomerellaceae</taxon>
        <taxon>Colletotrichum</taxon>
        <taxon>Colletotrichum acutatum species complex</taxon>
    </lineage>
</organism>
<dbReference type="EMBL" id="SDAQ01000150">
    <property type="protein sequence ID" value="KAI3533968.1"/>
    <property type="molecule type" value="Genomic_DNA"/>
</dbReference>
<comment type="caution">
    <text evidence="1">The sequence shown here is derived from an EMBL/GenBank/DDBJ whole genome shotgun (WGS) entry which is preliminary data.</text>
</comment>
<gene>
    <name evidence="1" type="ORF">CABS02_13398</name>
</gene>
<dbReference type="OrthoDB" id="3200163at2759"/>
<accession>A0A9P9X3B6</accession>
<reference evidence="1" key="1">
    <citation type="submission" date="2019-01" db="EMBL/GenBank/DDBJ databases">
        <title>Colletotrichum abscissum LGMF1257.</title>
        <authorList>
            <person name="Baroncelli R."/>
        </authorList>
    </citation>
    <scope>NUCLEOTIDE SEQUENCE</scope>
    <source>
        <strain evidence="1">Ca142</strain>
    </source>
</reference>
<protein>
    <recommendedName>
        <fullName evidence="3">NACHT-NTPase and P-loop NTPases N-terminal domain-containing protein</fullName>
    </recommendedName>
</protein>
<proteinExistence type="predicted"/>
<name>A0A9P9X3B6_9PEZI</name>
<evidence type="ECO:0008006" key="3">
    <source>
        <dbReference type="Google" id="ProtNLM"/>
    </source>
</evidence>
<evidence type="ECO:0000313" key="1">
    <source>
        <dbReference type="EMBL" id="KAI3533968.1"/>
    </source>
</evidence>
<sequence>MAEALGVASSVIAVVDLTAKVAGASIKLINLWKEIKNVPDALLEKAERLRDFEYFLLETESQAADSPMPQRAWNSALLQKYISRTRAALKDLQEMVDQLYARVTDPRKFKRNLASAKAVLRKEDLSALDSKLNLALELFKLAREQYLTHVNSFTNHSKVASRGQAEDTLVDCGTNTNQSLVVKAPAMASFSHRRTMIGRIGLSWKSDVGYKLHAQPPSWLTGSVYSVLAQKSLWGWQLSLRSYEVVERLDSELYTDIRNDDCPALFKRLHDQTMSPFVRVGNGSTLLEVCFLLLSSS</sequence>
<dbReference type="AlphaFoldDB" id="A0A9P9X3B6"/>
<keyword evidence="2" id="KW-1185">Reference proteome</keyword>
<dbReference type="Proteomes" id="UP001056436">
    <property type="component" value="Unassembled WGS sequence"/>
</dbReference>
<evidence type="ECO:0000313" key="2">
    <source>
        <dbReference type="Proteomes" id="UP001056436"/>
    </source>
</evidence>